<evidence type="ECO:0000256" key="6">
    <source>
        <dbReference type="ARBA" id="ARBA00022556"/>
    </source>
</evidence>
<keyword evidence="10 13" id="KW-0067">ATP-binding</keyword>
<evidence type="ECO:0000256" key="3">
    <source>
        <dbReference type="ARBA" id="ARBA00012071"/>
    </source>
</evidence>
<evidence type="ECO:0000313" key="17">
    <source>
        <dbReference type="Proteomes" id="UP001501337"/>
    </source>
</evidence>
<evidence type="ECO:0000256" key="12">
    <source>
        <dbReference type="ARBA" id="ARBA00029757"/>
    </source>
</evidence>
<dbReference type="PANTHER" id="PTHR42724:SF1">
    <property type="entry name" value="TETRAACYLDISACCHARIDE 4'-KINASE, MITOCHONDRIAL-RELATED"/>
    <property type="match status" value="1"/>
</dbReference>
<comment type="function">
    <text evidence="1 13">Transfers the gamma-phosphate of ATP to the 4'-position of a tetraacyldisaccharide 1-phosphate intermediate (termed DS-1-P) to form tetraacyldisaccharide 1,4'-bis-phosphate (lipid IVA).</text>
</comment>
<keyword evidence="11 13" id="KW-0443">Lipid metabolism</keyword>
<gene>
    <name evidence="13 16" type="primary">lpxK</name>
    <name evidence="16" type="ORF">GCM10022278_38840</name>
</gene>
<keyword evidence="15" id="KW-0472">Membrane</keyword>
<evidence type="ECO:0000256" key="10">
    <source>
        <dbReference type="ARBA" id="ARBA00022840"/>
    </source>
</evidence>
<dbReference type="SUPFAM" id="SSF52540">
    <property type="entry name" value="P-loop containing nucleoside triphosphate hydrolases"/>
    <property type="match status" value="1"/>
</dbReference>
<comment type="catalytic activity">
    <reaction evidence="13">
        <text>a lipid A disaccharide + ATP = a lipid IVA + ADP + H(+)</text>
        <dbReference type="Rhea" id="RHEA:67840"/>
        <dbReference type="ChEBI" id="CHEBI:15378"/>
        <dbReference type="ChEBI" id="CHEBI:30616"/>
        <dbReference type="ChEBI" id="CHEBI:176343"/>
        <dbReference type="ChEBI" id="CHEBI:176425"/>
        <dbReference type="ChEBI" id="CHEBI:456216"/>
        <dbReference type="EC" id="2.7.1.130"/>
    </reaction>
</comment>
<evidence type="ECO:0000256" key="2">
    <source>
        <dbReference type="ARBA" id="ARBA00004870"/>
    </source>
</evidence>
<evidence type="ECO:0000256" key="5">
    <source>
        <dbReference type="ARBA" id="ARBA00022516"/>
    </source>
</evidence>
<dbReference type="RefSeq" id="WP_344809540.1">
    <property type="nucleotide sequence ID" value="NZ_BAABBO010000022.1"/>
</dbReference>
<reference evidence="17" key="1">
    <citation type="journal article" date="2019" name="Int. J. Syst. Evol. Microbiol.">
        <title>The Global Catalogue of Microorganisms (GCM) 10K type strain sequencing project: providing services to taxonomists for standard genome sequencing and annotation.</title>
        <authorList>
            <consortium name="The Broad Institute Genomics Platform"/>
            <consortium name="The Broad Institute Genome Sequencing Center for Infectious Disease"/>
            <person name="Wu L."/>
            <person name="Ma J."/>
        </authorList>
    </citation>
    <scope>NUCLEOTIDE SEQUENCE [LARGE SCALE GENOMIC DNA]</scope>
    <source>
        <strain evidence="17">JCM 17555</strain>
    </source>
</reference>
<evidence type="ECO:0000313" key="16">
    <source>
        <dbReference type="EMBL" id="GAA3978415.1"/>
    </source>
</evidence>
<comment type="similarity">
    <text evidence="13">Belongs to the LpxK family.</text>
</comment>
<evidence type="ECO:0000256" key="9">
    <source>
        <dbReference type="ARBA" id="ARBA00022777"/>
    </source>
</evidence>
<feature type="region of interest" description="Disordered" evidence="14">
    <location>
        <begin position="272"/>
        <end position="292"/>
    </location>
</feature>
<keyword evidence="8 13" id="KW-0547">Nucleotide-binding</keyword>
<proteinExistence type="inferred from homology"/>
<evidence type="ECO:0000256" key="14">
    <source>
        <dbReference type="SAM" id="MobiDB-lite"/>
    </source>
</evidence>
<dbReference type="EMBL" id="BAABBO010000022">
    <property type="protein sequence ID" value="GAA3978415.1"/>
    <property type="molecule type" value="Genomic_DNA"/>
</dbReference>
<sequence length="393" mass="42255">MTNWLERLWYPAAGERLTVLQGLALLLLLPLSWLFTAVAAQRRRGLARQAAASPVPTLIVGNLSVGGTGKTPLVIALIRRLQTDGFRIGVISRGYGSEPQGGAGYPLGVGQYPDASIVGDEPLLIHHATGAPVYVDPDRPRARQALLHAHHCDLVISDDGLQHYALSRDFELVVIDAKRGLGNGHCLPAGPLREPPSRLRDIDAIIVNEGAIKQTASKQHSEGQAVADAERRGRSETLPGLTASNTATTLAGRCWPMTLATERLRPLLGHEAEPSSADLGSPGERQLAPPQPGESITAVAGIGNPSRFFDTLRALGYKVVECPFPDHHDFQAADFSDLQGPVVMTEKDAVKCRALLADRSQQFWVLGVSAILPEGLYQQILHDLLGVAKPDMR</sequence>
<keyword evidence="5 13" id="KW-0444">Lipid biosynthesis</keyword>
<feature type="binding site" evidence="13">
    <location>
        <begin position="64"/>
        <end position="71"/>
    </location>
    <ligand>
        <name>ATP</name>
        <dbReference type="ChEBI" id="CHEBI:30616"/>
    </ligand>
</feature>
<dbReference type="NCBIfam" id="TIGR00682">
    <property type="entry name" value="lpxK"/>
    <property type="match status" value="1"/>
</dbReference>
<evidence type="ECO:0000256" key="8">
    <source>
        <dbReference type="ARBA" id="ARBA00022741"/>
    </source>
</evidence>
<comment type="caution">
    <text evidence="16">The sequence shown here is derived from an EMBL/GenBank/DDBJ whole genome shotgun (WGS) entry which is preliminary data.</text>
</comment>
<evidence type="ECO:0000256" key="4">
    <source>
        <dbReference type="ARBA" id="ARBA00016436"/>
    </source>
</evidence>
<evidence type="ECO:0000256" key="7">
    <source>
        <dbReference type="ARBA" id="ARBA00022679"/>
    </source>
</evidence>
<dbReference type="Proteomes" id="UP001501337">
    <property type="component" value="Unassembled WGS sequence"/>
</dbReference>
<name>A0ABP7Q8I6_9GAMM</name>
<feature type="transmembrane region" description="Helical" evidence="15">
    <location>
        <begin position="20"/>
        <end position="40"/>
    </location>
</feature>
<dbReference type="InterPro" id="IPR003758">
    <property type="entry name" value="LpxK"/>
</dbReference>
<dbReference type="EC" id="2.7.1.130" evidence="3 13"/>
<dbReference type="Pfam" id="PF02606">
    <property type="entry name" value="LpxK"/>
    <property type="match status" value="1"/>
</dbReference>
<keyword evidence="6 13" id="KW-0441">Lipid A biosynthesis</keyword>
<keyword evidence="9 13" id="KW-0418">Kinase</keyword>
<dbReference type="HAMAP" id="MF_00409">
    <property type="entry name" value="LpxK"/>
    <property type="match status" value="1"/>
</dbReference>
<keyword evidence="17" id="KW-1185">Reference proteome</keyword>
<evidence type="ECO:0000256" key="15">
    <source>
        <dbReference type="SAM" id="Phobius"/>
    </source>
</evidence>
<organism evidence="16 17">
    <name type="scientific">Allohahella marinimesophila</name>
    <dbReference type="NCBI Taxonomy" id="1054972"/>
    <lineage>
        <taxon>Bacteria</taxon>
        <taxon>Pseudomonadati</taxon>
        <taxon>Pseudomonadota</taxon>
        <taxon>Gammaproteobacteria</taxon>
        <taxon>Oceanospirillales</taxon>
        <taxon>Hahellaceae</taxon>
        <taxon>Allohahella</taxon>
    </lineage>
</organism>
<dbReference type="PANTHER" id="PTHR42724">
    <property type="entry name" value="TETRAACYLDISACCHARIDE 4'-KINASE"/>
    <property type="match status" value="1"/>
</dbReference>
<feature type="region of interest" description="Disordered" evidence="14">
    <location>
        <begin position="214"/>
        <end position="241"/>
    </location>
</feature>
<dbReference type="InterPro" id="IPR027417">
    <property type="entry name" value="P-loop_NTPase"/>
</dbReference>
<keyword evidence="15" id="KW-0812">Transmembrane</keyword>
<keyword evidence="7 13" id="KW-0808">Transferase</keyword>
<evidence type="ECO:0000256" key="1">
    <source>
        <dbReference type="ARBA" id="ARBA00002274"/>
    </source>
</evidence>
<keyword evidence="15" id="KW-1133">Transmembrane helix</keyword>
<protein>
    <recommendedName>
        <fullName evidence="4 13">Tetraacyldisaccharide 4'-kinase</fullName>
        <ecNumber evidence="3 13">2.7.1.130</ecNumber>
    </recommendedName>
    <alternativeName>
        <fullName evidence="12 13">Lipid A 4'-kinase</fullName>
    </alternativeName>
</protein>
<evidence type="ECO:0000256" key="13">
    <source>
        <dbReference type="HAMAP-Rule" id="MF_00409"/>
    </source>
</evidence>
<comment type="pathway">
    <text evidence="2 13">Glycolipid biosynthesis; lipid IV(A) biosynthesis; lipid IV(A) from (3R)-3-hydroxytetradecanoyl-[acyl-carrier-protein] and UDP-N-acetyl-alpha-D-glucosamine: step 6/6.</text>
</comment>
<accession>A0ABP7Q8I6</accession>
<evidence type="ECO:0000256" key="11">
    <source>
        <dbReference type="ARBA" id="ARBA00023098"/>
    </source>
</evidence>